<dbReference type="AlphaFoldDB" id="E3KZN4"/>
<organism evidence="1 2">
    <name type="scientific">Puccinia graminis f. sp. tritici (strain CRL 75-36-700-3 / race SCCL)</name>
    <name type="common">Black stem rust fungus</name>
    <dbReference type="NCBI Taxonomy" id="418459"/>
    <lineage>
        <taxon>Eukaryota</taxon>
        <taxon>Fungi</taxon>
        <taxon>Dikarya</taxon>
        <taxon>Basidiomycota</taxon>
        <taxon>Pucciniomycotina</taxon>
        <taxon>Pucciniomycetes</taxon>
        <taxon>Pucciniales</taxon>
        <taxon>Pucciniaceae</taxon>
        <taxon>Puccinia</taxon>
    </lineage>
</organism>
<dbReference type="Proteomes" id="UP000008783">
    <property type="component" value="Unassembled WGS sequence"/>
</dbReference>
<accession>E3KZN4</accession>
<reference key="1">
    <citation type="submission" date="2007-01" db="EMBL/GenBank/DDBJ databases">
        <title>The Genome Sequence of Puccinia graminis f. sp. tritici Strain CRL 75-36-700-3.</title>
        <authorList>
            <consortium name="The Broad Institute Genome Sequencing Platform"/>
            <person name="Birren B."/>
            <person name="Lander E."/>
            <person name="Galagan J."/>
            <person name="Nusbaum C."/>
            <person name="Devon K."/>
            <person name="Cuomo C."/>
            <person name="Jaffe D."/>
            <person name="Butler J."/>
            <person name="Alvarez P."/>
            <person name="Gnerre S."/>
            <person name="Grabherr M."/>
            <person name="Mauceli E."/>
            <person name="Brockman W."/>
            <person name="Young S."/>
            <person name="LaButti K."/>
            <person name="Sykes S."/>
            <person name="DeCaprio D."/>
            <person name="Crawford M."/>
            <person name="Koehrsen M."/>
            <person name="Engels R."/>
            <person name="Montgomery P."/>
            <person name="Pearson M."/>
            <person name="Howarth C."/>
            <person name="Larson L."/>
            <person name="White J."/>
            <person name="Zeng Q."/>
            <person name="Kodira C."/>
            <person name="Yandava C."/>
            <person name="Alvarado L."/>
            <person name="O'Leary S."/>
            <person name="Szabo L."/>
            <person name="Dean R."/>
            <person name="Schein J."/>
        </authorList>
    </citation>
    <scope>NUCLEOTIDE SEQUENCE</scope>
    <source>
        <strain>CRL 75-36-700-3</strain>
    </source>
</reference>
<gene>
    <name evidence="1" type="ORF">PGTG_15415</name>
</gene>
<keyword evidence="2" id="KW-1185">Reference proteome</keyword>
<dbReference type="InParanoid" id="E3KZN4"/>
<name>E3KZN4_PUCGT</name>
<protein>
    <submittedName>
        <fullName evidence="1">Uncharacterized protein</fullName>
    </submittedName>
</protein>
<dbReference type="EMBL" id="DS178325">
    <property type="protein sequence ID" value="EFP89759.2"/>
    <property type="molecule type" value="Genomic_DNA"/>
</dbReference>
<dbReference type="RefSeq" id="XP_003334178.2">
    <property type="nucleotide sequence ID" value="XM_003334130.2"/>
</dbReference>
<proteinExistence type="predicted"/>
<dbReference type="HOGENOM" id="CLU_1525924_0_0_1"/>
<sequence>MSVCCFEALRTSSSFHSIPLQLLSKLTAPSDEVRWIHPHLHCCTTTRAAVQYIDHLPAPVEDVSGALSASVWSAAASPISSRLPVSHPCDLCNSDRLQKAFEDARPRVRRVLRLQETASVCDPKCGFPRWLRDLCSLPVGRHTDVSGVCDYGFDQELGMKHGFKHSSAFAELFSWG</sequence>
<evidence type="ECO:0000313" key="2">
    <source>
        <dbReference type="Proteomes" id="UP000008783"/>
    </source>
</evidence>
<dbReference type="VEuPathDB" id="FungiDB:PGTG_15415"/>
<evidence type="ECO:0000313" key="1">
    <source>
        <dbReference type="EMBL" id="EFP89759.2"/>
    </source>
</evidence>
<reference evidence="2" key="2">
    <citation type="journal article" date="2011" name="Proc. Natl. Acad. Sci. U.S.A.">
        <title>Obligate biotrophy features unraveled by the genomic analysis of rust fungi.</title>
        <authorList>
            <person name="Duplessis S."/>
            <person name="Cuomo C.A."/>
            <person name="Lin Y.-C."/>
            <person name="Aerts A."/>
            <person name="Tisserant E."/>
            <person name="Veneault-Fourrey C."/>
            <person name="Joly D.L."/>
            <person name="Hacquard S."/>
            <person name="Amselem J."/>
            <person name="Cantarel B.L."/>
            <person name="Chiu R."/>
            <person name="Coutinho P.M."/>
            <person name="Feau N."/>
            <person name="Field M."/>
            <person name="Frey P."/>
            <person name="Gelhaye E."/>
            <person name="Goldberg J."/>
            <person name="Grabherr M.G."/>
            <person name="Kodira C.D."/>
            <person name="Kohler A."/>
            <person name="Kuees U."/>
            <person name="Lindquist E.A."/>
            <person name="Lucas S.M."/>
            <person name="Mago R."/>
            <person name="Mauceli E."/>
            <person name="Morin E."/>
            <person name="Murat C."/>
            <person name="Pangilinan J.L."/>
            <person name="Park R."/>
            <person name="Pearson M."/>
            <person name="Quesneville H."/>
            <person name="Rouhier N."/>
            <person name="Sakthikumar S."/>
            <person name="Salamov A.A."/>
            <person name="Schmutz J."/>
            <person name="Selles B."/>
            <person name="Shapiro H."/>
            <person name="Tanguay P."/>
            <person name="Tuskan G.A."/>
            <person name="Henrissat B."/>
            <person name="Van de Peer Y."/>
            <person name="Rouze P."/>
            <person name="Ellis J.G."/>
            <person name="Dodds P.N."/>
            <person name="Schein J.E."/>
            <person name="Zhong S."/>
            <person name="Hamelin R.C."/>
            <person name="Grigoriev I.V."/>
            <person name="Szabo L.J."/>
            <person name="Martin F."/>
        </authorList>
    </citation>
    <scope>NUCLEOTIDE SEQUENCE [LARGE SCALE GENOMIC DNA]</scope>
    <source>
        <strain evidence="2">CRL 75-36-700-3 / race SCCL</strain>
    </source>
</reference>
<dbReference type="KEGG" id="pgr:PGTG_15415"/>
<dbReference type="GeneID" id="10545410"/>